<gene>
    <name evidence="1" type="ORF">AVEN_104211_1</name>
</gene>
<dbReference type="EMBL" id="BGPR01003915">
    <property type="protein sequence ID" value="GBM93899.1"/>
    <property type="molecule type" value="Genomic_DNA"/>
</dbReference>
<name>A0A4Y2JWJ4_ARAVE</name>
<reference evidence="1 2" key="1">
    <citation type="journal article" date="2019" name="Sci. Rep.">
        <title>Orb-weaving spider Araneus ventricosus genome elucidates the spidroin gene catalogue.</title>
        <authorList>
            <person name="Kono N."/>
            <person name="Nakamura H."/>
            <person name="Ohtoshi R."/>
            <person name="Moran D.A.P."/>
            <person name="Shinohara A."/>
            <person name="Yoshida Y."/>
            <person name="Fujiwara M."/>
            <person name="Mori M."/>
            <person name="Tomita M."/>
            <person name="Arakawa K."/>
        </authorList>
    </citation>
    <scope>NUCLEOTIDE SEQUENCE [LARGE SCALE GENOMIC DNA]</scope>
</reference>
<protein>
    <submittedName>
        <fullName evidence="1">Uncharacterized protein</fullName>
    </submittedName>
</protein>
<dbReference type="Proteomes" id="UP000499080">
    <property type="component" value="Unassembled WGS sequence"/>
</dbReference>
<comment type="caution">
    <text evidence="1">The sequence shown here is derived from an EMBL/GenBank/DDBJ whole genome shotgun (WGS) entry which is preliminary data.</text>
</comment>
<dbReference type="AlphaFoldDB" id="A0A4Y2JWJ4"/>
<organism evidence="1 2">
    <name type="scientific">Araneus ventricosus</name>
    <name type="common">Orbweaver spider</name>
    <name type="synonym">Epeira ventricosa</name>
    <dbReference type="NCBI Taxonomy" id="182803"/>
    <lineage>
        <taxon>Eukaryota</taxon>
        <taxon>Metazoa</taxon>
        <taxon>Ecdysozoa</taxon>
        <taxon>Arthropoda</taxon>
        <taxon>Chelicerata</taxon>
        <taxon>Arachnida</taxon>
        <taxon>Araneae</taxon>
        <taxon>Araneomorphae</taxon>
        <taxon>Entelegynae</taxon>
        <taxon>Araneoidea</taxon>
        <taxon>Araneidae</taxon>
        <taxon>Araneus</taxon>
    </lineage>
</organism>
<evidence type="ECO:0000313" key="2">
    <source>
        <dbReference type="Proteomes" id="UP000499080"/>
    </source>
</evidence>
<accession>A0A4Y2JWJ4</accession>
<evidence type="ECO:0000313" key="1">
    <source>
        <dbReference type="EMBL" id="GBM93899.1"/>
    </source>
</evidence>
<sequence>MHISRPYRTSLVPAICGFLARGRTSEFNQSHRFLHNIQQSVGTVLSSSSINSLAFDVRHFTGTVEAPLLPSSTNGSLRYHDGR</sequence>
<proteinExistence type="predicted"/>
<keyword evidence="2" id="KW-1185">Reference proteome</keyword>